<accession>A0A1G2G5X3</accession>
<comment type="caution">
    <text evidence="3">The sequence shown here is derived from an EMBL/GenBank/DDBJ whole genome shotgun (WGS) entry which is preliminary data.</text>
</comment>
<organism evidence="3 4">
    <name type="scientific">Candidatus Ryanbacteria bacterium RIFCSPHIGHO2_01_FULL_48_27</name>
    <dbReference type="NCBI Taxonomy" id="1802115"/>
    <lineage>
        <taxon>Bacteria</taxon>
        <taxon>Candidatus Ryaniibacteriota</taxon>
    </lineage>
</organism>
<evidence type="ECO:0000256" key="1">
    <source>
        <dbReference type="ARBA" id="ARBA00022679"/>
    </source>
</evidence>
<name>A0A1G2G5X3_9BACT</name>
<sequence>MRIIYLTPLRYPSKYTNRLQVLKMAEAFSARGDFALYIEQLPASKDTLFQDYAIAHAFSIESVGSPKIWPRSFWLAWRYRALIKRQPQGTVFYIRDVLLAFFLTYCSKRFREQFFFENHSLGKFPDFVYQRVFGLARGIVTTNARKKEDIIKKFGIAADRILVFGNGIDLGLFARLKSKTDARLALGMKTDKPNIVYTGTIAESYGSGVIKRMQELLRGEVYIHVITGLPGSVALDYITGADIVLAPYLAASDHFRYYMSPMKIKEYMAAGKTIIASDLPAIREILNEDAAYFAPAGDAEAFVALVRRAIACPEEAVAKAYHARELAREFSWDRRADTIALFIEQRL</sequence>
<dbReference type="Proteomes" id="UP000177785">
    <property type="component" value="Unassembled WGS sequence"/>
</dbReference>
<dbReference type="GO" id="GO:0016757">
    <property type="term" value="F:glycosyltransferase activity"/>
    <property type="evidence" value="ECO:0007669"/>
    <property type="project" value="TreeGrafter"/>
</dbReference>
<dbReference type="GO" id="GO:0009103">
    <property type="term" value="P:lipopolysaccharide biosynthetic process"/>
    <property type="evidence" value="ECO:0007669"/>
    <property type="project" value="TreeGrafter"/>
</dbReference>
<dbReference type="Gene3D" id="3.40.50.2000">
    <property type="entry name" value="Glycogen Phosphorylase B"/>
    <property type="match status" value="1"/>
</dbReference>
<dbReference type="PANTHER" id="PTHR46401:SF2">
    <property type="entry name" value="GLYCOSYLTRANSFERASE WBBK-RELATED"/>
    <property type="match status" value="1"/>
</dbReference>
<protein>
    <recommendedName>
        <fullName evidence="2">Glycosyltransferase subfamily 4-like N-terminal domain-containing protein</fullName>
    </recommendedName>
</protein>
<evidence type="ECO:0000313" key="4">
    <source>
        <dbReference type="Proteomes" id="UP000177785"/>
    </source>
</evidence>
<gene>
    <name evidence="3" type="ORF">A2756_00490</name>
</gene>
<dbReference type="STRING" id="1802115.A2756_00490"/>
<evidence type="ECO:0000259" key="2">
    <source>
        <dbReference type="Pfam" id="PF13439"/>
    </source>
</evidence>
<dbReference type="InterPro" id="IPR028098">
    <property type="entry name" value="Glyco_trans_4-like_N"/>
</dbReference>
<dbReference type="AlphaFoldDB" id="A0A1G2G5X3"/>
<proteinExistence type="predicted"/>
<dbReference type="SUPFAM" id="SSF53756">
    <property type="entry name" value="UDP-Glycosyltransferase/glycogen phosphorylase"/>
    <property type="match status" value="1"/>
</dbReference>
<keyword evidence="1" id="KW-0808">Transferase</keyword>
<dbReference type="Pfam" id="PF13439">
    <property type="entry name" value="Glyco_transf_4"/>
    <property type="match status" value="1"/>
</dbReference>
<feature type="domain" description="Glycosyltransferase subfamily 4-like N-terminal" evidence="2">
    <location>
        <begin position="21"/>
        <end position="170"/>
    </location>
</feature>
<evidence type="ECO:0000313" key="3">
    <source>
        <dbReference type="EMBL" id="OGZ45482.1"/>
    </source>
</evidence>
<dbReference type="EMBL" id="MHNL01000006">
    <property type="protein sequence ID" value="OGZ45482.1"/>
    <property type="molecule type" value="Genomic_DNA"/>
</dbReference>
<reference evidence="3 4" key="1">
    <citation type="journal article" date="2016" name="Nat. Commun.">
        <title>Thousands of microbial genomes shed light on interconnected biogeochemical processes in an aquifer system.</title>
        <authorList>
            <person name="Anantharaman K."/>
            <person name="Brown C.T."/>
            <person name="Hug L.A."/>
            <person name="Sharon I."/>
            <person name="Castelle C.J."/>
            <person name="Probst A.J."/>
            <person name="Thomas B.C."/>
            <person name="Singh A."/>
            <person name="Wilkins M.J."/>
            <person name="Karaoz U."/>
            <person name="Brodie E.L."/>
            <person name="Williams K.H."/>
            <person name="Hubbard S.S."/>
            <person name="Banfield J.F."/>
        </authorList>
    </citation>
    <scope>NUCLEOTIDE SEQUENCE [LARGE SCALE GENOMIC DNA]</scope>
</reference>
<dbReference type="PANTHER" id="PTHR46401">
    <property type="entry name" value="GLYCOSYLTRANSFERASE WBBK-RELATED"/>
    <property type="match status" value="1"/>
</dbReference>
<dbReference type="Pfam" id="PF13692">
    <property type="entry name" value="Glyco_trans_1_4"/>
    <property type="match status" value="1"/>
</dbReference>